<evidence type="ECO:0000313" key="2">
    <source>
        <dbReference type="EMBL" id="MDX7920584.1"/>
    </source>
</evidence>
<dbReference type="AlphaFoldDB" id="A0AAP6G999"/>
<sequence>MEKGADGSLLYALYMTASASIAAAALDQVADGDHHEHQQVGGEAGHQPDDRGMEKRERLGWLAPLMEKGANGSLFVCVDASYTAASASVAAAALDQVADCHYHEHQQVGGEAGHQPDDRGMEKRERLG</sequence>
<evidence type="ECO:0000256" key="1">
    <source>
        <dbReference type="SAM" id="MobiDB-lite"/>
    </source>
</evidence>
<evidence type="ECO:0000313" key="3">
    <source>
        <dbReference type="Proteomes" id="UP001285835"/>
    </source>
</evidence>
<dbReference type="Proteomes" id="UP001285835">
    <property type="component" value="Unassembled WGS sequence"/>
</dbReference>
<organism evidence="2 3">
    <name type="scientific">Aeromonas media</name>
    <dbReference type="NCBI Taxonomy" id="651"/>
    <lineage>
        <taxon>Bacteria</taxon>
        <taxon>Pseudomonadati</taxon>
        <taxon>Pseudomonadota</taxon>
        <taxon>Gammaproteobacteria</taxon>
        <taxon>Aeromonadales</taxon>
        <taxon>Aeromonadaceae</taxon>
        <taxon>Aeromonas</taxon>
    </lineage>
</organism>
<accession>A0AAP6G999</accession>
<comment type="caution">
    <text evidence="2">The sequence shown here is derived from an EMBL/GenBank/DDBJ whole genome shotgun (WGS) entry which is preliminary data.</text>
</comment>
<protein>
    <submittedName>
        <fullName evidence="2">Uncharacterized protein</fullName>
    </submittedName>
</protein>
<feature type="compositionally biased region" description="Basic and acidic residues" evidence="1">
    <location>
        <begin position="46"/>
        <end position="56"/>
    </location>
</feature>
<dbReference type="EMBL" id="JAWZXF010000001">
    <property type="protein sequence ID" value="MDX7920584.1"/>
    <property type="molecule type" value="Genomic_DNA"/>
</dbReference>
<reference evidence="2" key="1">
    <citation type="submission" date="2023-11" db="EMBL/GenBank/DDBJ databases">
        <title>WGS of Aeromonas in Northern Israel.</title>
        <authorList>
            <person name="Hershko Y."/>
        </authorList>
    </citation>
    <scope>NUCLEOTIDE SEQUENCE</scope>
    <source>
        <strain evidence="2">02297</strain>
    </source>
</reference>
<gene>
    <name evidence="2" type="ORF">SJS82_01325</name>
</gene>
<name>A0AAP6G999_AERME</name>
<feature type="region of interest" description="Disordered" evidence="1">
    <location>
        <begin position="103"/>
        <end position="128"/>
    </location>
</feature>
<feature type="region of interest" description="Disordered" evidence="1">
    <location>
        <begin position="30"/>
        <end position="56"/>
    </location>
</feature>
<proteinExistence type="predicted"/>
<feature type="compositionally biased region" description="Basic and acidic residues" evidence="1">
    <location>
        <begin position="114"/>
        <end position="128"/>
    </location>
</feature>